<dbReference type="InterPro" id="IPR058543">
    <property type="entry name" value="Beta-prop_RSE1/DDB1/CPSF1_2nd"/>
</dbReference>
<feature type="compositionally biased region" description="Acidic residues" evidence="3">
    <location>
        <begin position="491"/>
        <end position="511"/>
    </location>
</feature>
<dbReference type="Pfam" id="PF03178">
    <property type="entry name" value="CPSF_A"/>
    <property type="match status" value="1"/>
</dbReference>
<sequence>MQCYTELTPPTSVTHALTLALTTARSSNLVVAKSSLLQVFTTKSVATDLGTTANASSTAQVPYAAGAGYDNRVNNRNGNKNEGNDGLDSSFLGGDSALLRTDRGVLTKLVLVAEFPLAGTITGLARIKIAGGTKSGGDALLLAFKDARLSLVEWDPHSNDLSTISIHYYEQEELQGAPWAAPLGDYANFLIADPGSRCAALKFGARNLAILPFRPADEEDIDMLDGWDEELDGPRPAKDTSTALETGRKGAIEDTPFAPSFVLRLSNLDPTLLHPIHLSFLHEYREPTFGILASSTTPSTVLNRRDCISYMVFTLDLQQKASTTILSVTNLPQDLFRVFPVPSPIGGALLLGANELIHINQSGRANGVAVNPFTKQSTSFGLADQSVLNLRLEGCNIDVLSPESGELLLVLNDGKIAIVTLVLDGRVVSGISIKPVSQDAGGDALLSGVTCLTKIGRQALFAGSEDADSVVLGWSRRMPETLRRKPKASVYDDEQEDDDDMEDEVDDDDLYGEGSSAAQLDTSIANGSGKTSGDLSFRVHDRLISIAPIRSMTFGKPSSKGQATENSSESETRSDLSLVCTVGRGRAGALALLNREINPELVGVFDFPEAQALWTVYASKPIPKTIQGEKGGATVGDDYETPAQYDKFMIVAKKDEEDSETSDVYALTGTGFEKLTGTEFEPAAGSTVQAGTMGKHKRIIQVLKSEVRCYDGDLGLSQILPMFDEDTGAEPKILSASIADPYLLVIRDDASAIVAEMNKDVELEELEREEGPLVSTKWATGCLYHDTQHAFTAEPSETSDQVENILMFLLSETGQFHIYSLPSLRQIYVADGLTYVPPLLSSDFTARRGTVKERLIELLVADLGDTFSKSPYLILRHANDDMTIYQPLRTASTSDLAKSLRFSKISNGTFAKASASSYTAKDDKDGNNLEVFNIPLRALENIGGYSTVFLPGPSASFVLKSAKSSPRVMNLHGAAVRSLSSFHTQGCEHGFIYVDIQGTSRVCSLPESTNVAELGVCVRKIPFHRDTNTVAYHPPSEVYAVGVSSLEPFELPKDESHRSEWAKENITFKPLVERGLLQLISPINWSVIDTVEMEECEVIMSIKTLNLEISETTHERKHLVTIGTAIARGEDLAVRGRIYVYDVITVVPEPDRPETNRKLKLVAKEDIPRGAVTALSEIGTQGLMLVAQGQKCMVRGLKEDGTLLPVAFMDMNCYVTSAKELPGTGLCVMADAFKGVWFTGYTEEPYKMILFGKSNTRLSAINVDLLPDGRDLFIVAVDSESNLHVLQFDPEHPKSLQGHLLLHRATFCTGAHFATSSILLPSTSPNDGEAVTAIGQANGQSNGDSKGNVDVEDDDEHQAGNPPPHHLLLASPTGVLASLAPLSEPEYRRLSSLAGQLATSLTHTAGLNPKGYRMAAGAAENPAIEAPGVDAAVGRSVVDGALLARWAELGSGRKGEIAGRVGFASALDVRAALEGILGWSRMAYF</sequence>
<comment type="caution">
    <text evidence="7">The sequence shown here is derived from an EMBL/GenBank/DDBJ whole genome shotgun (WGS) entry which is preliminary data.</text>
</comment>
<evidence type="ECO:0000256" key="2">
    <source>
        <dbReference type="ARBA" id="ARBA00023242"/>
    </source>
</evidence>
<reference evidence="7 8" key="1">
    <citation type="submission" date="2024-01" db="EMBL/GenBank/DDBJ databases">
        <authorList>
            <person name="Allen C."/>
            <person name="Tagirdzhanova G."/>
        </authorList>
    </citation>
    <scope>NUCLEOTIDE SEQUENCE [LARGE SCALE GENOMIC DNA]</scope>
    <source>
        <strain evidence="7 8">CBS 573.63</strain>
    </source>
</reference>
<evidence type="ECO:0000313" key="7">
    <source>
        <dbReference type="EMBL" id="CAK7264404.1"/>
    </source>
</evidence>
<feature type="domain" description="RSE1/DDB1/CPSF1 first beta-propeller" evidence="5">
    <location>
        <begin position="107"/>
        <end position="472"/>
    </location>
</feature>
<gene>
    <name evidence="7" type="primary">CFT1</name>
    <name evidence="7" type="ORF">SEPCBS57363_001052</name>
</gene>
<feature type="region of interest" description="Disordered" evidence="3">
    <location>
        <begin position="68"/>
        <end position="87"/>
    </location>
</feature>
<organism evidence="7 8">
    <name type="scientific">Sporothrix epigloea</name>
    <dbReference type="NCBI Taxonomy" id="1892477"/>
    <lineage>
        <taxon>Eukaryota</taxon>
        <taxon>Fungi</taxon>
        <taxon>Dikarya</taxon>
        <taxon>Ascomycota</taxon>
        <taxon>Pezizomycotina</taxon>
        <taxon>Sordariomycetes</taxon>
        <taxon>Sordariomycetidae</taxon>
        <taxon>Ophiostomatales</taxon>
        <taxon>Ophiostomataceae</taxon>
        <taxon>Sporothrix</taxon>
    </lineage>
</organism>
<feature type="compositionally biased region" description="Polar residues" evidence="3">
    <location>
        <begin position="559"/>
        <end position="569"/>
    </location>
</feature>
<dbReference type="PANTHER" id="PTHR10644">
    <property type="entry name" value="DNA REPAIR/RNA PROCESSING CPSF FAMILY"/>
    <property type="match status" value="1"/>
</dbReference>
<feature type="domain" description="RSE1/DDB1/CPSF1 second beta-propeller" evidence="6">
    <location>
        <begin position="600"/>
        <end position="1005"/>
    </location>
</feature>
<evidence type="ECO:0000313" key="8">
    <source>
        <dbReference type="Proteomes" id="UP001642501"/>
    </source>
</evidence>
<dbReference type="Pfam" id="PF10433">
    <property type="entry name" value="Beta-prop_RSE1_1st"/>
    <property type="match status" value="1"/>
</dbReference>
<name>A0ABP0D993_9PEZI</name>
<evidence type="ECO:0000256" key="1">
    <source>
        <dbReference type="ARBA" id="ARBA00004123"/>
    </source>
</evidence>
<dbReference type="InterPro" id="IPR015943">
    <property type="entry name" value="WD40/YVTN_repeat-like_dom_sf"/>
</dbReference>
<feature type="region of interest" description="Disordered" evidence="3">
    <location>
        <begin position="483"/>
        <end position="531"/>
    </location>
</feature>
<evidence type="ECO:0000259" key="5">
    <source>
        <dbReference type="Pfam" id="PF10433"/>
    </source>
</evidence>
<keyword evidence="8" id="KW-1185">Reference proteome</keyword>
<evidence type="ECO:0000259" key="6">
    <source>
        <dbReference type="Pfam" id="PF23726"/>
    </source>
</evidence>
<feature type="region of interest" description="Disordered" evidence="3">
    <location>
        <begin position="554"/>
        <end position="573"/>
    </location>
</feature>
<dbReference type="Pfam" id="PF23726">
    <property type="entry name" value="Beta-prop_RSE1_2nd"/>
    <property type="match status" value="1"/>
</dbReference>
<feature type="region of interest" description="Disordered" evidence="3">
    <location>
        <begin position="1329"/>
        <end position="1367"/>
    </location>
</feature>
<feature type="compositionally biased region" description="Polar residues" evidence="3">
    <location>
        <begin position="1335"/>
        <end position="1345"/>
    </location>
</feature>
<proteinExistence type="predicted"/>
<dbReference type="Gene3D" id="2.130.10.10">
    <property type="entry name" value="YVTN repeat-like/Quinoprotein amine dehydrogenase"/>
    <property type="match status" value="2"/>
</dbReference>
<keyword evidence="2" id="KW-0539">Nucleus</keyword>
<protein>
    <submittedName>
        <fullName evidence="7">mRNA cleavage and polyadenylation factor subunit</fullName>
    </submittedName>
</protein>
<accession>A0ABP0D993</accession>
<dbReference type="InterPro" id="IPR018846">
    <property type="entry name" value="Beta-prop_RSE1/DDB1/CPSF1_1st"/>
</dbReference>
<evidence type="ECO:0000256" key="3">
    <source>
        <dbReference type="SAM" id="MobiDB-lite"/>
    </source>
</evidence>
<feature type="compositionally biased region" description="Low complexity" evidence="3">
    <location>
        <begin position="68"/>
        <end position="86"/>
    </location>
</feature>
<dbReference type="InterPro" id="IPR050358">
    <property type="entry name" value="RSE1/DDB1/CFT1"/>
</dbReference>
<dbReference type="Proteomes" id="UP001642501">
    <property type="component" value="Unassembled WGS sequence"/>
</dbReference>
<evidence type="ECO:0000259" key="4">
    <source>
        <dbReference type="Pfam" id="PF03178"/>
    </source>
</evidence>
<dbReference type="InterPro" id="IPR004871">
    <property type="entry name" value="RSE1/DDB1/CPSF1_C"/>
</dbReference>
<dbReference type="EMBL" id="CAWUOM010000010">
    <property type="protein sequence ID" value="CAK7264404.1"/>
    <property type="molecule type" value="Genomic_DNA"/>
</dbReference>
<feature type="domain" description="RSE1/DDB1/CPSF1 C-terminal" evidence="4">
    <location>
        <begin position="1077"/>
        <end position="1447"/>
    </location>
</feature>
<comment type="subcellular location">
    <subcellularLocation>
        <location evidence="1">Nucleus</location>
    </subcellularLocation>
</comment>
<feature type="compositionally biased region" description="Polar residues" evidence="3">
    <location>
        <begin position="516"/>
        <end position="531"/>
    </location>
</feature>